<dbReference type="PANTHER" id="PTHR13271:SF137">
    <property type="entry name" value="SET DOMAIN-CONTAINING PROTEIN"/>
    <property type="match status" value="1"/>
</dbReference>
<protein>
    <recommendedName>
        <fullName evidence="3">SET domain-containing protein</fullName>
    </recommendedName>
</protein>
<comment type="caution">
    <text evidence="1">The sequence shown here is derived from an EMBL/GenBank/DDBJ whole genome shotgun (WGS) entry which is preliminary data.</text>
</comment>
<dbReference type="InterPro" id="IPR050600">
    <property type="entry name" value="SETD3_SETD6_MTase"/>
</dbReference>
<accession>K0SHP4</accession>
<dbReference type="eggNOG" id="ENOG502T4GE">
    <property type="taxonomic scope" value="Eukaryota"/>
</dbReference>
<sequence length="435" mass="49225">SAFSPPARLPSEPPTQIISRSRTASFQTKVDLSEFAVRDVSALQDWAYNYGVQQMDGFELTSDDGLDVYPRTNVDAPAGSSVLYVPANLFLTSYSAREEFGVQQEAEKLIGALAGSDQFPLFYLFLKVLNEYNLGEESPWYPWLSSLPRVFNNGASMTPTCYDCLPPLAAKFSMQERVRCINCRQALKDVDFIDDSTKKNEDLLKWVYNVVETRSIEMDGGERVIIPMFDMFNHCSAGHEIEMSFDESGSAVAYTTVDVPAGSPLHVSYGNYYLTNPSATFAKYGFIDESCPSTFCKMMDIIPSTELRDIGLSFSRMLFYNTGEVSEEVYDVLLYQILSESKQAQKEFYNACVNGDYETKQAYHNEYMGKTIAKLKDHVDKFLKDLQSLSDKTMTKDVNEHPRLPLIMAHNELCYNIFMSVKSNIDPIAQQYSQY</sequence>
<keyword evidence="2" id="KW-1185">Reference proteome</keyword>
<dbReference type="Proteomes" id="UP000266841">
    <property type="component" value="Unassembled WGS sequence"/>
</dbReference>
<dbReference type="CDD" id="cd10527">
    <property type="entry name" value="SET_LSMT"/>
    <property type="match status" value="1"/>
</dbReference>
<evidence type="ECO:0000313" key="2">
    <source>
        <dbReference type="Proteomes" id="UP000266841"/>
    </source>
</evidence>
<proteinExistence type="predicted"/>
<dbReference type="Gene3D" id="3.90.1410.10">
    <property type="entry name" value="set domain protein methyltransferase, domain 1"/>
    <property type="match status" value="1"/>
</dbReference>
<gene>
    <name evidence="1" type="ORF">THAOC_14329</name>
</gene>
<dbReference type="GO" id="GO:0016279">
    <property type="term" value="F:protein-lysine N-methyltransferase activity"/>
    <property type="evidence" value="ECO:0007669"/>
    <property type="project" value="TreeGrafter"/>
</dbReference>
<evidence type="ECO:0008006" key="3">
    <source>
        <dbReference type="Google" id="ProtNLM"/>
    </source>
</evidence>
<feature type="non-terminal residue" evidence="1">
    <location>
        <position position="1"/>
    </location>
</feature>
<dbReference type="OMA" id="AGHEIEM"/>
<dbReference type="PANTHER" id="PTHR13271">
    <property type="entry name" value="UNCHARACTERIZED PUTATIVE METHYLTRANSFERASE"/>
    <property type="match status" value="1"/>
</dbReference>
<dbReference type="InterPro" id="IPR046341">
    <property type="entry name" value="SET_dom_sf"/>
</dbReference>
<dbReference type="OrthoDB" id="341421at2759"/>
<dbReference type="EMBL" id="AGNL01016728">
    <property type="protein sequence ID" value="EJK64885.1"/>
    <property type="molecule type" value="Genomic_DNA"/>
</dbReference>
<name>K0SHP4_THAOC</name>
<evidence type="ECO:0000313" key="1">
    <source>
        <dbReference type="EMBL" id="EJK64885.1"/>
    </source>
</evidence>
<dbReference type="AlphaFoldDB" id="K0SHP4"/>
<organism evidence="1 2">
    <name type="scientific">Thalassiosira oceanica</name>
    <name type="common">Marine diatom</name>
    <dbReference type="NCBI Taxonomy" id="159749"/>
    <lineage>
        <taxon>Eukaryota</taxon>
        <taxon>Sar</taxon>
        <taxon>Stramenopiles</taxon>
        <taxon>Ochrophyta</taxon>
        <taxon>Bacillariophyta</taxon>
        <taxon>Coscinodiscophyceae</taxon>
        <taxon>Thalassiosirophycidae</taxon>
        <taxon>Thalassiosirales</taxon>
        <taxon>Thalassiosiraceae</taxon>
        <taxon>Thalassiosira</taxon>
    </lineage>
</organism>
<reference evidence="1 2" key="1">
    <citation type="journal article" date="2012" name="Genome Biol.">
        <title>Genome and low-iron response of an oceanic diatom adapted to chronic iron limitation.</title>
        <authorList>
            <person name="Lommer M."/>
            <person name="Specht M."/>
            <person name="Roy A.S."/>
            <person name="Kraemer L."/>
            <person name="Andreson R."/>
            <person name="Gutowska M.A."/>
            <person name="Wolf J."/>
            <person name="Bergner S.V."/>
            <person name="Schilhabel M.B."/>
            <person name="Klostermeier U.C."/>
            <person name="Beiko R.G."/>
            <person name="Rosenstiel P."/>
            <person name="Hippler M."/>
            <person name="Laroche J."/>
        </authorList>
    </citation>
    <scope>NUCLEOTIDE SEQUENCE [LARGE SCALE GENOMIC DNA]</scope>
    <source>
        <strain evidence="1 2">CCMP1005</strain>
    </source>
</reference>
<dbReference type="SUPFAM" id="SSF82199">
    <property type="entry name" value="SET domain"/>
    <property type="match status" value="1"/>
</dbReference>